<dbReference type="EMBL" id="MLJW01004882">
    <property type="protein sequence ID" value="OIQ69160.1"/>
    <property type="molecule type" value="Genomic_DNA"/>
</dbReference>
<reference evidence="2" key="1">
    <citation type="submission" date="2016-10" db="EMBL/GenBank/DDBJ databases">
        <title>Sequence of Gallionella enrichment culture.</title>
        <authorList>
            <person name="Poehlein A."/>
            <person name="Muehling M."/>
            <person name="Daniel R."/>
        </authorList>
    </citation>
    <scope>NUCLEOTIDE SEQUENCE</scope>
</reference>
<feature type="compositionally biased region" description="Polar residues" evidence="1">
    <location>
        <begin position="16"/>
        <end position="29"/>
    </location>
</feature>
<accession>A0A1J5PEE8</accession>
<gene>
    <name evidence="2" type="ORF">GALL_492420</name>
</gene>
<dbReference type="AlphaFoldDB" id="A0A1J5PEE8"/>
<evidence type="ECO:0000256" key="1">
    <source>
        <dbReference type="SAM" id="MobiDB-lite"/>
    </source>
</evidence>
<proteinExistence type="predicted"/>
<sequence length="73" mass="7793">MNPNVAQGTGDARLASVNSPPAQTNAVRTATRTLARWTNRSMKGVVNSMAFDMDRAKPATSSPNLCCTQKIGR</sequence>
<feature type="region of interest" description="Disordered" evidence="1">
    <location>
        <begin position="1"/>
        <end position="29"/>
    </location>
</feature>
<name>A0A1J5PEE8_9ZZZZ</name>
<comment type="caution">
    <text evidence="2">The sequence shown here is derived from an EMBL/GenBank/DDBJ whole genome shotgun (WGS) entry which is preliminary data.</text>
</comment>
<evidence type="ECO:0000313" key="2">
    <source>
        <dbReference type="EMBL" id="OIQ69160.1"/>
    </source>
</evidence>
<protein>
    <submittedName>
        <fullName evidence="2">Uncharacterized protein</fullName>
    </submittedName>
</protein>
<organism evidence="2">
    <name type="scientific">mine drainage metagenome</name>
    <dbReference type="NCBI Taxonomy" id="410659"/>
    <lineage>
        <taxon>unclassified sequences</taxon>
        <taxon>metagenomes</taxon>
        <taxon>ecological metagenomes</taxon>
    </lineage>
</organism>